<gene>
    <name evidence="1" type="ORF">AND_005281</name>
</gene>
<reference evidence="2" key="4">
    <citation type="submission" date="2015-06" db="UniProtKB">
        <authorList>
            <consortium name="EnsemblMetazoa"/>
        </authorList>
    </citation>
    <scope>IDENTIFICATION</scope>
</reference>
<dbReference type="EMBL" id="ADMH02001322">
    <property type="protein sequence ID" value="ETN63019.1"/>
    <property type="molecule type" value="Genomic_DNA"/>
</dbReference>
<dbReference type="EnsemblMetazoa" id="ADAC005281-RA">
    <property type="protein sequence ID" value="ADAC005281-PA"/>
    <property type="gene ID" value="ADAC005281"/>
</dbReference>
<accession>W5JJS1</accession>
<dbReference type="AlphaFoldDB" id="W5JJS1"/>
<evidence type="ECO:0000313" key="2">
    <source>
        <dbReference type="EnsemblMetazoa" id="ADAC005281-PA"/>
    </source>
</evidence>
<dbReference type="VEuPathDB" id="VectorBase:ADAC005281"/>
<reference evidence="1" key="2">
    <citation type="submission" date="2010-05" db="EMBL/GenBank/DDBJ databases">
        <authorList>
            <person name="Almeida L.G."/>
            <person name="Nicolas M.F."/>
            <person name="Souza R.C."/>
            <person name="Vasconcelos A.T.R."/>
        </authorList>
    </citation>
    <scope>NUCLEOTIDE SEQUENCE</scope>
</reference>
<reference evidence="1 3" key="1">
    <citation type="journal article" date="2010" name="BMC Genomics">
        <title>Combination of measures distinguishes pre-miRNAs from other stem-loops in the genome of the newly sequenced Anopheles darlingi.</title>
        <authorList>
            <person name="Mendes N.D."/>
            <person name="Freitas A.T."/>
            <person name="Vasconcelos A.T."/>
            <person name="Sagot M.F."/>
        </authorList>
    </citation>
    <scope>NUCLEOTIDE SEQUENCE</scope>
</reference>
<sequence length="56" mass="6326">MDGVSKDFFGRISTKETALLVKDGGTDAIVKSPIWYRYKEGFNNAVRKDVTLQDLM</sequence>
<organism evidence="1">
    <name type="scientific">Anopheles darlingi</name>
    <name type="common">Mosquito</name>
    <dbReference type="NCBI Taxonomy" id="43151"/>
    <lineage>
        <taxon>Eukaryota</taxon>
        <taxon>Metazoa</taxon>
        <taxon>Ecdysozoa</taxon>
        <taxon>Arthropoda</taxon>
        <taxon>Hexapoda</taxon>
        <taxon>Insecta</taxon>
        <taxon>Pterygota</taxon>
        <taxon>Neoptera</taxon>
        <taxon>Endopterygota</taxon>
        <taxon>Diptera</taxon>
        <taxon>Nematocera</taxon>
        <taxon>Culicoidea</taxon>
        <taxon>Culicidae</taxon>
        <taxon>Anophelinae</taxon>
        <taxon>Anopheles</taxon>
    </lineage>
</organism>
<evidence type="ECO:0000313" key="3">
    <source>
        <dbReference type="Proteomes" id="UP000000673"/>
    </source>
</evidence>
<dbReference type="VEuPathDB" id="VectorBase:ADAR2_009956"/>
<dbReference type="STRING" id="43151.W5JJS1"/>
<evidence type="ECO:0000313" key="1">
    <source>
        <dbReference type="EMBL" id="ETN63019.1"/>
    </source>
</evidence>
<dbReference type="HOGENOM" id="CLU_3016011_0_0_1"/>
<protein>
    <submittedName>
        <fullName evidence="1 2">Uncharacterized protein</fullName>
    </submittedName>
</protein>
<proteinExistence type="predicted"/>
<reference evidence="1" key="3">
    <citation type="journal article" date="2013" name="Nucleic Acids Res.">
        <title>The genome of Anopheles darlingi, the main neotropical malaria vector.</title>
        <authorList>
            <person name="Marinotti O."/>
            <person name="Cerqueira G.C."/>
            <person name="de Almeida L.G."/>
            <person name="Ferro M.I."/>
            <person name="Loreto E.L."/>
            <person name="Zaha A."/>
            <person name="Teixeira S.M."/>
            <person name="Wespiser A.R."/>
            <person name="Almeida E Silva A."/>
            <person name="Schlindwein A.D."/>
            <person name="Pacheco A.C."/>
            <person name="Silva A.L."/>
            <person name="Graveley B.R."/>
            <person name="Walenz B.P."/>
            <person name="Lima Bde A."/>
            <person name="Ribeiro C.A."/>
            <person name="Nunes-Silva C.G."/>
            <person name="de Carvalho C.R."/>
            <person name="Soares C.M."/>
            <person name="de Menezes C.B."/>
            <person name="Matiolli C."/>
            <person name="Caffrey D."/>
            <person name="Araujo D.A."/>
            <person name="de Oliveira D.M."/>
            <person name="Golenbock D."/>
            <person name="Grisard E.C."/>
            <person name="Fantinatti-Garboggini F."/>
            <person name="de Carvalho F.M."/>
            <person name="Barcellos F.G."/>
            <person name="Prosdocimi F."/>
            <person name="May G."/>
            <person name="Azevedo Junior G.M."/>
            <person name="Guimaraes G.M."/>
            <person name="Goldman G.H."/>
            <person name="Padilha I.Q."/>
            <person name="Batista Jda S."/>
            <person name="Ferro J.A."/>
            <person name="Ribeiro J.M."/>
            <person name="Fietto J.L."/>
            <person name="Dabbas K.M."/>
            <person name="Cerdeira L."/>
            <person name="Agnez-Lima L.F."/>
            <person name="Brocchi M."/>
            <person name="de Carvalho M.O."/>
            <person name="Teixeira Mde M."/>
            <person name="Diniz Maia Mde M."/>
            <person name="Goldman M.H."/>
            <person name="Cruz Schneider M.P."/>
            <person name="Felipe M.S."/>
            <person name="Hungria M."/>
            <person name="Nicolas M.F."/>
            <person name="Pereira M."/>
            <person name="Montes M.A."/>
            <person name="Cantao M.E."/>
            <person name="Vincentz M."/>
            <person name="Rafael M.S."/>
            <person name="Silverman N."/>
            <person name="Stoco P.H."/>
            <person name="Souza R.C."/>
            <person name="Vicentini R."/>
            <person name="Gazzinelli R.T."/>
            <person name="Neves Rde O."/>
            <person name="Silva R."/>
            <person name="Astolfi-Filho S."/>
            <person name="Maciel T.E."/>
            <person name="Urmenyi T.P."/>
            <person name="Tadei W.P."/>
            <person name="Camargo E.P."/>
            <person name="de Vasconcelos A.T."/>
        </authorList>
    </citation>
    <scope>NUCLEOTIDE SEQUENCE</scope>
</reference>
<name>W5JJS1_ANODA</name>
<dbReference type="Proteomes" id="UP000000673">
    <property type="component" value="Unassembled WGS sequence"/>
</dbReference>
<keyword evidence="3" id="KW-1185">Reference proteome</keyword>